<comment type="caution">
    <text evidence="1">The sequence shown here is derived from an EMBL/GenBank/DDBJ whole genome shotgun (WGS) entry which is preliminary data.</text>
</comment>
<gene>
    <name evidence="1" type="ORF">HGRIS_004032</name>
</gene>
<sequence length="308" mass="35311">MAPLQFTKKSLRDTLPQCAPEFSNRGSPLTPQETENFRAELRAAVRDLAIVDRELSLHEAYGKKLRAQRDALSQFTNKYSVFSHPLERMPEEILSMIFSLCQPGHKHTSYILDTSQFPWPFTMVCSRWRAIAISTPSLWTQIGFNSPTPFLPELVLERSKDQPLDVTIDTKCLHHRPSLQLLVANCQRWKTLAFFGVSAKDVQRVAPHLQPLRNNLKLLRRIAFLYSFGFESHNLFDIFWKAPLLLDIELNGSSCLGIQLPWRQVEQIHIGDCGDDDDASWISSPMLRAWSIANFTYPAVSPFPTRTR</sequence>
<keyword evidence="2" id="KW-1185">Reference proteome</keyword>
<accession>A0ABR3JHR4</accession>
<name>A0ABR3JHR4_9AGAR</name>
<dbReference type="Proteomes" id="UP001556367">
    <property type="component" value="Unassembled WGS sequence"/>
</dbReference>
<evidence type="ECO:0000313" key="2">
    <source>
        <dbReference type="Proteomes" id="UP001556367"/>
    </source>
</evidence>
<reference evidence="2" key="1">
    <citation type="submission" date="2024-06" db="EMBL/GenBank/DDBJ databases">
        <title>Multi-omics analyses provide insights into the biosynthesis of the anticancer antibiotic pleurotin in Hohenbuehelia grisea.</title>
        <authorList>
            <person name="Weaver J.A."/>
            <person name="Alberti F."/>
        </authorList>
    </citation>
    <scope>NUCLEOTIDE SEQUENCE [LARGE SCALE GENOMIC DNA]</scope>
    <source>
        <strain evidence="2">T-177</strain>
    </source>
</reference>
<organism evidence="1 2">
    <name type="scientific">Hohenbuehelia grisea</name>
    <dbReference type="NCBI Taxonomy" id="104357"/>
    <lineage>
        <taxon>Eukaryota</taxon>
        <taxon>Fungi</taxon>
        <taxon>Dikarya</taxon>
        <taxon>Basidiomycota</taxon>
        <taxon>Agaricomycotina</taxon>
        <taxon>Agaricomycetes</taxon>
        <taxon>Agaricomycetidae</taxon>
        <taxon>Agaricales</taxon>
        <taxon>Pleurotineae</taxon>
        <taxon>Pleurotaceae</taxon>
        <taxon>Hohenbuehelia</taxon>
    </lineage>
</organism>
<dbReference type="EMBL" id="JASNQZ010000007">
    <property type="protein sequence ID" value="KAL0955116.1"/>
    <property type="molecule type" value="Genomic_DNA"/>
</dbReference>
<evidence type="ECO:0008006" key="3">
    <source>
        <dbReference type="Google" id="ProtNLM"/>
    </source>
</evidence>
<proteinExistence type="predicted"/>
<dbReference type="Gene3D" id="1.20.1280.50">
    <property type="match status" value="1"/>
</dbReference>
<evidence type="ECO:0000313" key="1">
    <source>
        <dbReference type="EMBL" id="KAL0955116.1"/>
    </source>
</evidence>
<protein>
    <recommendedName>
        <fullName evidence="3">F-box domain-containing protein</fullName>
    </recommendedName>
</protein>